<organism evidence="1 2">
    <name type="scientific">Russula ochroleuca</name>
    <dbReference type="NCBI Taxonomy" id="152965"/>
    <lineage>
        <taxon>Eukaryota</taxon>
        <taxon>Fungi</taxon>
        <taxon>Dikarya</taxon>
        <taxon>Basidiomycota</taxon>
        <taxon>Agaricomycotina</taxon>
        <taxon>Agaricomycetes</taxon>
        <taxon>Russulales</taxon>
        <taxon>Russulaceae</taxon>
        <taxon>Russula</taxon>
    </lineage>
</organism>
<evidence type="ECO:0000313" key="1">
    <source>
        <dbReference type="EMBL" id="KAF8479815.1"/>
    </source>
</evidence>
<proteinExistence type="predicted"/>
<sequence length="81" mass="9014">MCMLCSAFSPCLPRLRLHPHSLVITFTVASPHVHALATTTTTPRHPRACLRHTSILAPAFNTHTHASMHVHSFDLCMVYIV</sequence>
<keyword evidence="2" id="KW-1185">Reference proteome</keyword>
<gene>
    <name evidence="1" type="ORF">DFH94DRAFT_498849</name>
</gene>
<protein>
    <submittedName>
        <fullName evidence="1">Uncharacterized protein</fullName>
    </submittedName>
</protein>
<accession>A0A9P5MVU6</accession>
<reference evidence="1" key="1">
    <citation type="submission" date="2019-10" db="EMBL/GenBank/DDBJ databases">
        <authorList>
            <consortium name="DOE Joint Genome Institute"/>
            <person name="Kuo A."/>
            <person name="Miyauchi S."/>
            <person name="Kiss E."/>
            <person name="Drula E."/>
            <person name="Kohler A."/>
            <person name="Sanchez-Garcia M."/>
            <person name="Andreopoulos B."/>
            <person name="Barry K.W."/>
            <person name="Bonito G."/>
            <person name="Buee M."/>
            <person name="Carver A."/>
            <person name="Chen C."/>
            <person name="Cichocki N."/>
            <person name="Clum A."/>
            <person name="Culley D."/>
            <person name="Crous P.W."/>
            <person name="Fauchery L."/>
            <person name="Girlanda M."/>
            <person name="Hayes R."/>
            <person name="Keri Z."/>
            <person name="LaButti K."/>
            <person name="Lipzen A."/>
            <person name="Lombard V."/>
            <person name="Magnuson J."/>
            <person name="Maillard F."/>
            <person name="Morin E."/>
            <person name="Murat C."/>
            <person name="Nolan M."/>
            <person name="Ohm R."/>
            <person name="Pangilinan J."/>
            <person name="Pereira M."/>
            <person name="Perotto S."/>
            <person name="Peter M."/>
            <person name="Riley R."/>
            <person name="Sitrit Y."/>
            <person name="Stielow B."/>
            <person name="Szollosi G."/>
            <person name="Zifcakova L."/>
            <person name="Stursova M."/>
            <person name="Spatafora J.W."/>
            <person name="Tedersoo L."/>
            <person name="Vaario L.-M."/>
            <person name="Yamada A."/>
            <person name="Yan M."/>
            <person name="Wang P."/>
            <person name="Xu J."/>
            <person name="Bruns T."/>
            <person name="Baldrian P."/>
            <person name="Vilgalys R."/>
            <person name="Henrissat B."/>
            <person name="Grigoriev I.V."/>
            <person name="Hibbett D."/>
            <person name="Nagy L.G."/>
            <person name="Martin F.M."/>
        </authorList>
    </citation>
    <scope>NUCLEOTIDE SEQUENCE</scope>
    <source>
        <strain evidence="1">Prilba</strain>
    </source>
</reference>
<reference evidence="1" key="2">
    <citation type="journal article" date="2020" name="Nat. Commun.">
        <title>Large-scale genome sequencing of mycorrhizal fungi provides insights into the early evolution of symbiotic traits.</title>
        <authorList>
            <person name="Miyauchi S."/>
            <person name="Kiss E."/>
            <person name="Kuo A."/>
            <person name="Drula E."/>
            <person name="Kohler A."/>
            <person name="Sanchez-Garcia M."/>
            <person name="Morin E."/>
            <person name="Andreopoulos B."/>
            <person name="Barry K.W."/>
            <person name="Bonito G."/>
            <person name="Buee M."/>
            <person name="Carver A."/>
            <person name="Chen C."/>
            <person name="Cichocki N."/>
            <person name="Clum A."/>
            <person name="Culley D."/>
            <person name="Crous P.W."/>
            <person name="Fauchery L."/>
            <person name="Girlanda M."/>
            <person name="Hayes R.D."/>
            <person name="Keri Z."/>
            <person name="LaButti K."/>
            <person name="Lipzen A."/>
            <person name="Lombard V."/>
            <person name="Magnuson J."/>
            <person name="Maillard F."/>
            <person name="Murat C."/>
            <person name="Nolan M."/>
            <person name="Ohm R.A."/>
            <person name="Pangilinan J."/>
            <person name="Pereira M.F."/>
            <person name="Perotto S."/>
            <person name="Peter M."/>
            <person name="Pfister S."/>
            <person name="Riley R."/>
            <person name="Sitrit Y."/>
            <person name="Stielow J.B."/>
            <person name="Szollosi G."/>
            <person name="Zifcakova L."/>
            <person name="Stursova M."/>
            <person name="Spatafora J.W."/>
            <person name="Tedersoo L."/>
            <person name="Vaario L.M."/>
            <person name="Yamada A."/>
            <person name="Yan M."/>
            <person name="Wang P."/>
            <person name="Xu J."/>
            <person name="Bruns T."/>
            <person name="Baldrian P."/>
            <person name="Vilgalys R."/>
            <person name="Dunand C."/>
            <person name="Henrissat B."/>
            <person name="Grigoriev I.V."/>
            <person name="Hibbett D."/>
            <person name="Nagy L.G."/>
            <person name="Martin F.M."/>
        </authorList>
    </citation>
    <scope>NUCLEOTIDE SEQUENCE</scope>
    <source>
        <strain evidence="1">Prilba</strain>
    </source>
</reference>
<evidence type="ECO:0000313" key="2">
    <source>
        <dbReference type="Proteomes" id="UP000759537"/>
    </source>
</evidence>
<dbReference type="Proteomes" id="UP000759537">
    <property type="component" value="Unassembled WGS sequence"/>
</dbReference>
<dbReference type="EMBL" id="WHVB01000009">
    <property type="protein sequence ID" value="KAF8479815.1"/>
    <property type="molecule type" value="Genomic_DNA"/>
</dbReference>
<name>A0A9P5MVU6_9AGAM</name>
<dbReference type="AlphaFoldDB" id="A0A9P5MVU6"/>
<comment type="caution">
    <text evidence="1">The sequence shown here is derived from an EMBL/GenBank/DDBJ whole genome shotgun (WGS) entry which is preliminary data.</text>
</comment>